<name>A0ABN6P247_9PROT</name>
<dbReference type="SUPFAM" id="SSF53850">
    <property type="entry name" value="Periplasmic binding protein-like II"/>
    <property type="match status" value="1"/>
</dbReference>
<gene>
    <name evidence="1" type="ORF">Rmf_13490</name>
</gene>
<dbReference type="PROSITE" id="PS51257">
    <property type="entry name" value="PROKAR_LIPOPROTEIN"/>
    <property type="match status" value="1"/>
</dbReference>
<dbReference type="PANTHER" id="PTHR42941:SF1">
    <property type="entry name" value="SLL1037 PROTEIN"/>
    <property type="match status" value="1"/>
</dbReference>
<evidence type="ECO:0000313" key="1">
    <source>
        <dbReference type="EMBL" id="BDG71420.1"/>
    </source>
</evidence>
<organism evidence="1 2">
    <name type="scientific">Roseomonas fluvialis</name>
    <dbReference type="NCBI Taxonomy" id="1750527"/>
    <lineage>
        <taxon>Bacteria</taxon>
        <taxon>Pseudomonadati</taxon>
        <taxon>Pseudomonadota</taxon>
        <taxon>Alphaproteobacteria</taxon>
        <taxon>Acetobacterales</taxon>
        <taxon>Roseomonadaceae</taxon>
        <taxon>Roseomonas</taxon>
    </lineage>
</organism>
<dbReference type="Pfam" id="PF16868">
    <property type="entry name" value="NMT1_3"/>
    <property type="match status" value="1"/>
</dbReference>
<dbReference type="PANTHER" id="PTHR42941">
    <property type="entry name" value="SLL1037 PROTEIN"/>
    <property type="match status" value="1"/>
</dbReference>
<dbReference type="RefSeq" id="WP_244458696.1">
    <property type="nucleotide sequence ID" value="NZ_AP025637.1"/>
</dbReference>
<protein>
    <recommendedName>
        <fullName evidence="3">C4-dicarboxylate ABC transporter substrate-binding protein</fullName>
    </recommendedName>
</protein>
<dbReference type="Gene3D" id="3.40.190.10">
    <property type="entry name" value="Periplasmic binding protein-like II"/>
    <property type="match status" value="2"/>
</dbReference>
<dbReference type="Proteomes" id="UP000831327">
    <property type="component" value="Chromosome"/>
</dbReference>
<sequence>MQRVLHWLIRHWAVTATLLLLGCGALGYSLAAPAPPREIRIATGTVPDSAYTVAAEAYAQRLQATGFRVRRVPTQGSVANLEMLRARQVDVALVQGGIADPERDAGLESLGAVFAEPVWVFLHADRGLERLADLRGRRVSVGPEGSGTRVLALALLAANGIDATEFEPLPLGGAAAAAALAEGSIDAAILVSASISGGVATLLREGPAQRLVDFAEFAEAYAVRLPFLSVVRLPRGGVSLAADLPDRAHTLLAPVASVVAHQDIHPQVVSLLVGIMQEVHRPRTLFAAEGTFPNALAQDLPMNADAERYYARGRTVLQRWLPFWVAVWVERLLFVLLPVLGLALPLIRFGPALYAWQMETRVWRHYETLRRIEAEAERDPDATARAALRGRLEALEGRVARLALPVNYRRHVFALRRDIAYVRAQLDPAGPGVDAQTR</sequence>
<dbReference type="EMBL" id="AP025637">
    <property type="protein sequence ID" value="BDG71420.1"/>
    <property type="molecule type" value="Genomic_DNA"/>
</dbReference>
<keyword evidence="2" id="KW-1185">Reference proteome</keyword>
<dbReference type="InterPro" id="IPR011852">
    <property type="entry name" value="TRAP_TAXI"/>
</dbReference>
<proteinExistence type="predicted"/>
<accession>A0ABN6P247</accession>
<evidence type="ECO:0008006" key="3">
    <source>
        <dbReference type="Google" id="ProtNLM"/>
    </source>
</evidence>
<evidence type="ECO:0000313" key="2">
    <source>
        <dbReference type="Proteomes" id="UP000831327"/>
    </source>
</evidence>
<reference evidence="1 2" key="1">
    <citation type="journal article" date="2016" name="Microbes Environ.">
        <title>Phylogenetically diverse aerobic anoxygenic phototrophic bacteria isolated from epilithic biofilms in Tama river, Japan.</title>
        <authorList>
            <person name="Hirose S."/>
            <person name="Matsuura K."/>
            <person name="Haruta S."/>
        </authorList>
    </citation>
    <scope>NUCLEOTIDE SEQUENCE [LARGE SCALE GENOMIC DNA]</scope>
    <source>
        <strain evidence="1 2">S08</strain>
    </source>
</reference>